<dbReference type="InterPro" id="IPR023631">
    <property type="entry name" value="Amidase_dom"/>
</dbReference>
<dbReference type="AlphaFoldDB" id="A0A4V3DZ01"/>
<dbReference type="EMBL" id="SNZR01000011">
    <property type="protein sequence ID" value="TDR94589.1"/>
    <property type="molecule type" value="Genomic_DNA"/>
</dbReference>
<keyword evidence="2" id="KW-0808">Transferase</keyword>
<feature type="domain" description="Amidase" evidence="1">
    <location>
        <begin position="25"/>
        <end position="441"/>
    </location>
</feature>
<dbReference type="Pfam" id="PF01425">
    <property type="entry name" value="Amidase"/>
    <property type="match status" value="1"/>
</dbReference>
<dbReference type="Gene3D" id="3.90.1300.10">
    <property type="entry name" value="Amidase signature (AS) domain"/>
    <property type="match status" value="1"/>
</dbReference>
<dbReference type="PANTHER" id="PTHR11895:SF173">
    <property type="entry name" value="GLUTAMYL-TRNA AMIDOTRANSFERASE SUBUNIT A"/>
    <property type="match status" value="1"/>
</dbReference>
<evidence type="ECO:0000313" key="2">
    <source>
        <dbReference type="EMBL" id="TDR94589.1"/>
    </source>
</evidence>
<organism evidence="2 3">
    <name type="scientific">Enterovirga rhinocerotis</name>
    <dbReference type="NCBI Taxonomy" id="1339210"/>
    <lineage>
        <taxon>Bacteria</taxon>
        <taxon>Pseudomonadati</taxon>
        <taxon>Pseudomonadota</taxon>
        <taxon>Alphaproteobacteria</taxon>
        <taxon>Hyphomicrobiales</taxon>
        <taxon>Methylobacteriaceae</taxon>
        <taxon>Enterovirga</taxon>
    </lineage>
</organism>
<dbReference type="NCBIfam" id="NF005450">
    <property type="entry name" value="PRK07042.1"/>
    <property type="match status" value="1"/>
</dbReference>
<name>A0A4V3DZ01_9HYPH</name>
<reference evidence="2 3" key="1">
    <citation type="submission" date="2019-03" db="EMBL/GenBank/DDBJ databases">
        <title>Genomic Encyclopedia of Type Strains, Phase IV (KMG-IV): sequencing the most valuable type-strain genomes for metagenomic binning, comparative biology and taxonomic classification.</title>
        <authorList>
            <person name="Goeker M."/>
        </authorList>
    </citation>
    <scope>NUCLEOTIDE SEQUENCE [LARGE SCALE GENOMIC DNA]</scope>
    <source>
        <strain evidence="2 3">DSM 25903</strain>
    </source>
</reference>
<dbReference type="Proteomes" id="UP000295122">
    <property type="component" value="Unassembled WGS sequence"/>
</dbReference>
<keyword evidence="3" id="KW-1185">Reference proteome</keyword>
<evidence type="ECO:0000313" key="3">
    <source>
        <dbReference type="Proteomes" id="UP000295122"/>
    </source>
</evidence>
<evidence type="ECO:0000259" key="1">
    <source>
        <dbReference type="Pfam" id="PF01425"/>
    </source>
</evidence>
<gene>
    <name evidence="2" type="ORF">EV668_1877</name>
</gene>
<accession>A0A4V3DZ01</accession>
<dbReference type="GO" id="GO:0016740">
    <property type="term" value="F:transferase activity"/>
    <property type="evidence" value="ECO:0007669"/>
    <property type="project" value="UniProtKB-KW"/>
</dbReference>
<dbReference type="SUPFAM" id="SSF75304">
    <property type="entry name" value="Amidase signature (AS) enzymes"/>
    <property type="match status" value="1"/>
</dbReference>
<dbReference type="RefSeq" id="WP_133769468.1">
    <property type="nucleotide sequence ID" value="NZ_SNZR01000011.1"/>
</dbReference>
<dbReference type="InterPro" id="IPR036928">
    <property type="entry name" value="AS_sf"/>
</dbReference>
<proteinExistence type="predicted"/>
<dbReference type="PANTHER" id="PTHR11895">
    <property type="entry name" value="TRANSAMIDASE"/>
    <property type="match status" value="1"/>
</dbReference>
<dbReference type="OrthoDB" id="9814821at2"/>
<dbReference type="InterPro" id="IPR000120">
    <property type="entry name" value="Amidase"/>
</dbReference>
<protein>
    <submittedName>
        <fullName evidence="2">Aspartyl-tRNA(Asn)/glutamyl-tRNA(Gln) amidotransferase subunit A</fullName>
    </submittedName>
</protein>
<comment type="caution">
    <text evidence="2">The sequence shown here is derived from an EMBL/GenBank/DDBJ whole genome shotgun (WGS) entry which is preliminary data.</text>
</comment>
<sequence length="463" mass="48815">MTEPADLPATALLAAYRDGSLSPVEVARSVIARIEAWEPGLGATYLFRPEPALAAAAESEARWRRGEARALDGVPVTIKENIATAGDPMPLGTAGREPPITPADAPAAARMREAGTVLVAKTTMPDYGMLSSGLSSFHRLARNPWDLSKTPGGSSAGAGGAAAAGFGPLHLGTDIGGSVRLPGTWSGVVALKPSFGRVPVDPPYWGRAVGPMTRTVADAALMMRELAKADPRDGMSLPPSELDYSAPPLAIRGLRIGYLPDAGVGLPVDPEVAAAVAKAARLFEAEGAIVETIPPFLTRAMLDGLDVFWRQRSFADIDALPPEGKARVLSYIRAWVEPARHYDGLTVYRGLSQLHVIRDATLAATRDYDFVISPVASGTAFPAELGTPNHEPERPFEHIAFTVPYNFSEQPAISVPAAMSPAGLPIGLQIAGRRFDDAGVLRLAAAFEALRDPLPAWPVPPQA</sequence>